<gene>
    <name evidence="2" type="ORF">JOF45_001683</name>
</gene>
<feature type="transmembrane region" description="Helical" evidence="1">
    <location>
        <begin position="20"/>
        <end position="42"/>
    </location>
</feature>
<keyword evidence="1" id="KW-0472">Membrane</keyword>
<feature type="transmembrane region" description="Helical" evidence="1">
    <location>
        <begin position="90"/>
        <end position="112"/>
    </location>
</feature>
<dbReference type="RefSeq" id="WP_210049075.1">
    <property type="nucleotide sequence ID" value="NZ_JAGINX010000001.1"/>
</dbReference>
<dbReference type="Proteomes" id="UP001519331">
    <property type="component" value="Unassembled WGS sequence"/>
</dbReference>
<comment type="caution">
    <text evidence="2">The sequence shown here is derived from an EMBL/GenBank/DDBJ whole genome shotgun (WGS) entry which is preliminary data.</text>
</comment>
<accession>A0ABS4T2I6</accession>
<keyword evidence="1" id="KW-1133">Transmembrane helix</keyword>
<evidence type="ECO:0000256" key="1">
    <source>
        <dbReference type="SAM" id="Phobius"/>
    </source>
</evidence>
<keyword evidence="3" id="KW-1185">Reference proteome</keyword>
<feature type="transmembrane region" description="Helical" evidence="1">
    <location>
        <begin position="48"/>
        <end position="69"/>
    </location>
</feature>
<proteinExistence type="predicted"/>
<organism evidence="2 3">
    <name type="scientific">Nesterenkonia lacusekhoensis</name>
    <dbReference type="NCBI Taxonomy" id="150832"/>
    <lineage>
        <taxon>Bacteria</taxon>
        <taxon>Bacillati</taxon>
        <taxon>Actinomycetota</taxon>
        <taxon>Actinomycetes</taxon>
        <taxon>Micrococcales</taxon>
        <taxon>Micrococcaceae</taxon>
        <taxon>Nesterenkonia</taxon>
    </lineage>
</organism>
<reference evidence="2 3" key="1">
    <citation type="submission" date="2021-03" db="EMBL/GenBank/DDBJ databases">
        <title>Sequencing the genomes of 1000 actinobacteria strains.</title>
        <authorList>
            <person name="Klenk H.-P."/>
        </authorList>
    </citation>
    <scope>NUCLEOTIDE SEQUENCE [LARGE SCALE GENOMIC DNA]</scope>
    <source>
        <strain evidence="2 3">DSM 12544</strain>
    </source>
</reference>
<evidence type="ECO:0000313" key="2">
    <source>
        <dbReference type="EMBL" id="MBP2318664.1"/>
    </source>
</evidence>
<keyword evidence="1" id="KW-0812">Transmembrane</keyword>
<protein>
    <submittedName>
        <fullName evidence="2">Membrane protein YdbS with pleckstrin-like domain</fullName>
    </submittedName>
</protein>
<name>A0ABS4T2I6_9MICC</name>
<dbReference type="EMBL" id="JAGINX010000001">
    <property type="protein sequence ID" value="MBP2318664.1"/>
    <property type="molecule type" value="Genomic_DNA"/>
</dbReference>
<evidence type="ECO:0000313" key="3">
    <source>
        <dbReference type="Proteomes" id="UP001519331"/>
    </source>
</evidence>
<sequence length="167" mass="18081">MLIKHVDPKGRHPMVSQFGWRFWPVVWGAVGALSASLMAWGAYTDLAWGWFSAAVMLLMVPVPVVYAVCCHRGVSPEGGIGEPSRFQFRVARGVACALWVLLAAGVLAWMAWGSSELSLSASAMLIWALSLQELRVVHIVWALRRRSEEENAGVEHAGAEPAGEGGV</sequence>